<gene>
    <name evidence="1" type="ORF">AB870_22785</name>
</gene>
<dbReference type="Proteomes" id="UP000035651">
    <property type="component" value="Chromosome"/>
</dbReference>
<dbReference type="EMBL" id="CP011807">
    <property type="protein sequence ID" value="AKM32317.1"/>
    <property type="molecule type" value="Genomic_DNA"/>
</dbReference>
<keyword evidence="2" id="KW-1185">Reference proteome</keyword>
<dbReference type="STRING" id="656179.AB870_22785"/>
<protein>
    <submittedName>
        <fullName evidence="1">Uncharacterized protein</fullName>
    </submittedName>
</protein>
<name>A0A0H3WX57_9BURK</name>
<proteinExistence type="predicted"/>
<sequence length="531" mass="58818">MLANARRRMWRRTRAMPRAPYTPIVNTIAFDYAATGAISVERIANRDEDGRFLHLLPSGWESLDVTSYPAPELLPRFEDAGNLYIGIDGDDLGDTLTLLFQLREDSRPVAAVAEAARDEAHPAGLRWSYLSGNVWKPLSRRDILTDGTHGLMTSGIVTLRVPADIGNGNSVMPDGLYWLRVSADRDMEKYCSLYAVHAQAVQVRRGDDVPPSAPMVLPAGAITRARRPLPGILSVTQPLPSCGGRAQETREQMRTRVSERLRHKQRAVTPADFESLILEAFPEVYKVKCFANLTTKHGPHDCVRPGQALIVPLPYWPVGRDGEQMPMLDGNVVRQIAEFVNTLSSPWAGISVENPVYERIQVRCKVRFTERAGNGHYLELLNDAISRFLTPWQDSEGYRTHFGWCIRQHDIEAFIGALPYVQYVSGFSMLRIASVTAAETGPGGAHPGATGMQTFTLFDTARQPGGAAGPQTDILPLYPWSIAIPAAHHAIEAVDDDRDYEGVPTTLSQLEIGTTFIISDDDHEWKTDRPA</sequence>
<accession>A0A0H3WX57</accession>
<dbReference type="RefSeq" id="WP_047908058.1">
    <property type="nucleotide sequence ID" value="NZ_CP011807.3"/>
</dbReference>
<organism evidence="1 2">
    <name type="scientific">Pandoraea faecigallinarum</name>
    <dbReference type="NCBI Taxonomy" id="656179"/>
    <lineage>
        <taxon>Bacteria</taxon>
        <taxon>Pseudomonadati</taxon>
        <taxon>Pseudomonadota</taxon>
        <taxon>Betaproteobacteria</taxon>
        <taxon>Burkholderiales</taxon>
        <taxon>Burkholderiaceae</taxon>
        <taxon>Pandoraea</taxon>
    </lineage>
</organism>
<reference evidence="1" key="1">
    <citation type="submission" date="2016-06" db="EMBL/GenBank/DDBJ databases">
        <title>Complete Genome Sequence of Pandoraea faecigallinarum DSM-23572.</title>
        <authorList>
            <person name="Yong D."/>
            <person name="Ee R."/>
            <person name="Lim Y.-L."/>
            <person name="Yin W.-F."/>
            <person name="Chan K.-G."/>
        </authorList>
    </citation>
    <scope>NUCLEOTIDE SEQUENCE</scope>
    <source>
        <strain evidence="1">DSM 23572</strain>
    </source>
</reference>
<dbReference type="AlphaFoldDB" id="A0A0H3WX57"/>
<dbReference type="KEGG" id="pfg:AB870_22785"/>
<dbReference type="OrthoDB" id="9762853at2"/>
<dbReference type="PATRIC" id="fig|656179.3.peg.4866"/>
<evidence type="ECO:0000313" key="1">
    <source>
        <dbReference type="EMBL" id="AKM32317.1"/>
    </source>
</evidence>
<evidence type="ECO:0000313" key="2">
    <source>
        <dbReference type="Proteomes" id="UP000035651"/>
    </source>
</evidence>